<dbReference type="Proteomes" id="UP000070422">
    <property type="component" value="Unassembled WGS sequence"/>
</dbReference>
<protein>
    <submittedName>
        <fullName evidence="1">Uncharacterized protein</fullName>
    </submittedName>
</protein>
<organism evidence="1 2">
    <name type="scientific">Aerococcus christensenii</name>
    <dbReference type="NCBI Taxonomy" id="87541"/>
    <lineage>
        <taxon>Bacteria</taxon>
        <taxon>Bacillati</taxon>
        <taxon>Bacillota</taxon>
        <taxon>Bacilli</taxon>
        <taxon>Lactobacillales</taxon>
        <taxon>Aerococcaceae</taxon>
        <taxon>Aerococcus</taxon>
    </lineage>
</organism>
<sequence length="212" mass="24902">MLSKRRSYMLYDMSSPSPSSKQMSLNAFFDHMDLMDGWLTINKTKTRHVVQRVLDQYRKTTTYIARLNQIMTSTTTHISPTPPAATNINHSFDDKVNKKIMLELFLNDINRAVDELKLVNNDFIPISVTCLPGAYPSIEYYKDLLRYKYMSNIAISDRDIRKKLAEKYPDHYIDYFHSQKLIDKNRFYRDQILALDAFAVAYKKSQLVVYDN</sequence>
<reference evidence="1 2" key="1">
    <citation type="submission" date="2016-01" db="EMBL/GenBank/DDBJ databases">
        <authorList>
            <person name="Oliw E.H."/>
        </authorList>
    </citation>
    <scope>NUCLEOTIDE SEQUENCE [LARGE SCALE GENOMIC DNA]</scope>
    <source>
        <strain evidence="1 2">KA00635</strain>
    </source>
</reference>
<comment type="caution">
    <text evidence="1">The sequence shown here is derived from an EMBL/GenBank/DDBJ whole genome shotgun (WGS) entry which is preliminary data.</text>
</comment>
<dbReference type="PATRIC" id="fig|87541.4.peg.1183"/>
<dbReference type="EMBL" id="LSCQ01000062">
    <property type="protein sequence ID" value="KXB35460.1"/>
    <property type="molecule type" value="Genomic_DNA"/>
</dbReference>
<evidence type="ECO:0000313" key="2">
    <source>
        <dbReference type="Proteomes" id="UP000070422"/>
    </source>
</evidence>
<evidence type="ECO:0000313" key="1">
    <source>
        <dbReference type="EMBL" id="KXB35460.1"/>
    </source>
</evidence>
<dbReference type="AlphaFoldDB" id="A0A133XWZ1"/>
<proteinExistence type="predicted"/>
<gene>
    <name evidence="1" type="ORF">HMPREF3187_01193</name>
</gene>
<name>A0A133XWZ1_9LACT</name>
<accession>A0A133XWZ1</accession>